<dbReference type="Pfam" id="PF08241">
    <property type="entry name" value="Methyltransf_11"/>
    <property type="match status" value="1"/>
</dbReference>
<dbReference type="Proteomes" id="UP001500575">
    <property type="component" value="Unassembled WGS sequence"/>
</dbReference>
<feature type="domain" description="Methyltransferase type 11" evidence="1">
    <location>
        <begin position="32"/>
        <end position="122"/>
    </location>
</feature>
<evidence type="ECO:0000259" key="1">
    <source>
        <dbReference type="Pfam" id="PF08241"/>
    </source>
</evidence>
<gene>
    <name evidence="2" type="ORF">GCM10009843_03420</name>
</gene>
<proteinExistence type="predicted"/>
<dbReference type="PANTHER" id="PTHR43861:SF1">
    <property type="entry name" value="TRANS-ACONITATE 2-METHYLTRANSFERASE"/>
    <property type="match status" value="1"/>
</dbReference>
<organism evidence="2 3">
    <name type="scientific">Nocardioides bigeumensis</name>
    <dbReference type="NCBI Taxonomy" id="433657"/>
    <lineage>
        <taxon>Bacteria</taxon>
        <taxon>Bacillati</taxon>
        <taxon>Actinomycetota</taxon>
        <taxon>Actinomycetes</taxon>
        <taxon>Propionibacteriales</taxon>
        <taxon>Nocardioidaceae</taxon>
        <taxon>Nocardioides</taxon>
    </lineage>
</organism>
<evidence type="ECO:0000313" key="2">
    <source>
        <dbReference type="EMBL" id="GAA2114729.1"/>
    </source>
</evidence>
<dbReference type="GO" id="GO:0008168">
    <property type="term" value="F:methyltransferase activity"/>
    <property type="evidence" value="ECO:0007669"/>
    <property type="project" value="UniProtKB-KW"/>
</dbReference>
<dbReference type="EMBL" id="BAAAQQ010000002">
    <property type="protein sequence ID" value="GAA2114729.1"/>
    <property type="molecule type" value="Genomic_DNA"/>
</dbReference>
<dbReference type="Gene3D" id="3.40.50.150">
    <property type="entry name" value="Vaccinia Virus protein VP39"/>
    <property type="match status" value="1"/>
</dbReference>
<evidence type="ECO:0000313" key="3">
    <source>
        <dbReference type="Proteomes" id="UP001500575"/>
    </source>
</evidence>
<reference evidence="3" key="1">
    <citation type="journal article" date="2019" name="Int. J. Syst. Evol. Microbiol.">
        <title>The Global Catalogue of Microorganisms (GCM) 10K type strain sequencing project: providing services to taxonomists for standard genome sequencing and annotation.</title>
        <authorList>
            <consortium name="The Broad Institute Genomics Platform"/>
            <consortium name="The Broad Institute Genome Sequencing Center for Infectious Disease"/>
            <person name="Wu L."/>
            <person name="Ma J."/>
        </authorList>
    </citation>
    <scope>NUCLEOTIDE SEQUENCE [LARGE SCALE GENOMIC DNA]</scope>
    <source>
        <strain evidence="3">JCM 16021</strain>
    </source>
</reference>
<sequence>MHRFNARHPWSHNDFFHAWILRRLPESRRRALDIGCGRGALLEQLAETFQTAIGTDLDAGMRREAQQRLKGRPNAFVVADDVHALRGTFDVITVVAVLHHLDARTALADVRRLLAPGGRLLVVGLARPESRVDWAWDVANLFLNPVIGMVLHPRVAKRAIADNVPMPVKDPEDSLDQIRRAFDEVLPGSRVRRRVGFRYTAEWQRTAGSDRGHT</sequence>
<name>A0ABP5JAA9_9ACTN</name>
<dbReference type="InterPro" id="IPR029063">
    <property type="entry name" value="SAM-dependent_MTases_sf"/>
</dbReference>
<comment type="caution">
    <text evidence="2">The sequence shown here is derived from an EMBL/GenBank/DDBJ whole genome shotgun (WGS) entry which is preliminary data.</text>
</comment>
<dbReference type="CDD" id="cd02440">
    <property type="entry name" value="AdoMet_MTases"/>
    <property type="match status" value="1"/>
</dbReference>
<dbReference type="SUPFAM" id="SSF53335">
    <property type="entry name" value="S-adenosyl-L-methionine-dependent methyltransferases"/>
    <property type="match status" value="1"/>
</dbReference>
<accession>A0ABP5JAA9</accession>
<dbReference type="GO" id="GO:0032259">
    <property type="term" value="P:methylation"/>
    <property type="evidence" value="ECO:0007669"/>
    <property type="project" value="UniProtKB-KW"/>
</dbReference>
<keyword evidence="2" id="KW-0489">Methyltransferase</keyword>
<protein>
    <submittedName>
        <fullName evidence="2">Class I SAM-dependent methyltransferase</fullName>
    </submittedName>
</protein>
<keyword evidence="2" id="KW-0808">Transferase</keyword>
<dbReference type="PANTHER" id="PTHR43861">
    <property type="entry name" value="TRANS-ACONITATE 2-METHYLTRANSFERASE-RELATED"/>
    <property type="match status" value="1"/>
</dbReference>
<keyword evidence="3" id="KW-1185">Reference proteome</keyword>
<dbReference type="InterPro" id="IPR013216">
    <property type="entry name" value="Methyltransf_11"/>
</dbReference>